<dbReference type="InterPro" id="IPR000725">
    <property type="entry name" value="Olfact_rcpt"/>
</dbReference>
<dbReference type="CDD" id="cd15222">
    <property type="entry name" value="7tmA_OR51-like"/>
    <property type="match status" value="1"/>
</dbReference>
<dbReference type="Gene3D" id="1.20.1070.10">
    <property type="entry name" value="Rhodopsin 7-helix transmembrane proteins"/>
    <property type="match status" value="1"/>
</dbReference>
<keyword evidence="7 11" id="KW-0472">Membrane</keyword>
<evidence type="ECO:0000256" key="4">
    <source>
        <dbReference type="ARBA" id="ARBA00022725"/>
    </source>
</evidence>
<dbReference type="InterPro" id="IPR050402">
    <property type="entry name" value="OR51/52/56-like"/>
</dbReference>
<feature type="transmembrane region" description="Helical" evidence="11">
    <location>
        <begin position="141"/>
        <end position="164"/>
    </location>
</feature>
<keyword evidence="2 11" id="KW-0716">Sensory transduction</keyword>
<dbReference type="PRINTS" id="PR00237">
    <property type="entry name" value="GPCRRHODOPSN"/>
</dbReference>
<organism evidence="13 14">
    <name type="scientific">Nothoprocta perdicaria</name>
    <name type="common">Chilean tinamou</name>
    <name type="synonym">Crypturus perdicarius</name>
    <dbReference type="NCBI Taxonomy" id="30464"/>
    <lineage>
        <taxon>Eukaryota</taxon>
        <taxon>Metazoa</taxon>
        <taxon>Chordata</taxon>
        <taxon>Craniata</taxon>
        <taxon>Vertebrata</taxon>
        <taxon>Euteleostomi</taxon>
        <taxon>Archelosauria</taxon>
        <taxon>Archosauria</taxon>
        <taxon>Dinosauria</taxon>
        <taxon>Saurischia</taxon>
        <taxon>Theropoda</taxon>
        <taxon>Coelurosauria</taxon>
        <taxon>Aves</taxon>
        <taxon>Palaeognathae</taxon>
        <taxon>Tinamiformes</taxon>
        <taxon>Tinamidae</taxon>
        <taxon>Nothoprocta</taxon>
    </lineage>
</organism>
<dbReference type="PANTHER" id="PTHR26450">
    <property type="entry name" value="OLFACTORY RECEPTOR 56B1-RELATED"/>
    <property type="match status" value="1"/>
</dbReference>
<dbReference type="Ensembl" id="ENSNPET00000018158.1">
    <property type="protein sequence ID" value="ENSNPEP00000017723.1"/>
    <property type="gene ID" value="ENSNPEG00000013182.1"/>
</dbReference>
<dbReference type="GO" id="GO:0071396">
    <property type="term" value="P:cellular response to lipid"/>
    <property type="evidence" value="ECO:0007669"/>
    <property type="project" value="UniProtKB-ARBA"/>
</dbReference>
<evidence type="ECO:0000259" key="12">
    <source>
        <dbReference type="PROSITE" id="PS50262"/>
    </source>
</evidence>
<evidence type="ECO:0000256" key="10">
    <source>
        <dbReference type="RuleBase" id="RU000688"/>
    </source>
</evidence>
<keyword evidence="5 11" id="KW-1133">Transmembrane helix</keyword>
<dbReference type="PROSITE" id="PS50262">
    <property type="entry name" value="G_PROTEIN_RECEP_F1_2"/>
    <property type="match status" value="1"/>
</dbReference>
<accession>A0A8C6ZU87</accession>
<dbReference type="PANTHER" id="PTHR26450:SF104">
    <property type="entry name" value="OLFACTORY RECEPTOR"/>
    <property type="match status" value="1"/>
</dbReference>
<keyword evidence="14" id="KW-1185">Reference proteome</keyword>
<reference evidence="13" key="1">
    <citation type="submission" date="2025-08" db="UniProtKB">
        <authorList>
            <consortium name="Ensembl"/>
        </authorList>
    </citation>
    <scope>IDENTIFICATION</scope>
</reference>
<evidence type="ECO:0000256" key="7">
    <source>
        <dbReference type="ARBA" id="ARBA00023136"/>
    </source>
</evidence>
<name>A0A8C6ZU87_NOTPE</name>
<feature type="transmembrane region" description="Helical" evidence="11">
    <location>
        <begin position="271"/>
        <end position="294"/>
    </location>
</feature>
<evidence type="ECO:0000256" key="3">
    <source>
        <dbReference type="ARBA" id="ARBA00022692"/>
    </source>
</evidence>
<sequence length="317" mass="35413">MSNNSLLRPSTFLLTGMPGMEGGNVWIALPFCSMYVISILGNSTILLVIKADRSLHKPMYLFLSMLAATELGVSLSTLPTVLSVLLFDSREIEMNACLAQMFFIHCFSIMDSGVLWAMAFDRFVAIYNPLQYASVLTNPRIGLIGLGLVVRSIGLLVPLPILLIRLPFCRSRVLAHSFCLHPNLIQLPCADVQANSMYGLFVLLVTFGLDLLFIVLSYVVIIKTVLSIASKEERLKALNTCVSHICAVLIYYFPMIGLSLVHRFGKHASPVIHFLMANIYLLVPPVLNPVIYSMKTKQIPIRRRILRMFYQRGICGK</sequence>
<keyword evidence="11" id="KW-1003">Cell membrane</keyword>
<keyword evidence="4 11" id="KW-0552">Olfaction</keyword>
<keyword evidence="6 10" id="KW-0297">G-protein coupled receptor</keyword>
<evidence type="ECO:0000313" key="14">
    <source>
        <dbReference type="Proteomes" id="UP000694420"/>
    </source>
</evidence>
<dbReference type="AlphaFoldDB" id="A0A8C6ZU87"/>
<feature type="transmembrane region" description="Helical" evidence="11">
    <location>
        <begin position="99"/>
        <end position="120"/>
    </location>
</feature>
<keyword evidence="9 10" id="KW-0807">Transducer</keyword>
<keyword evidence="3 10" id="KW-0812">Transmembrane</keyword>
<protein>
    <recommendedName>
        <fullName evidence="11">Olfactory receptor</fullName>
    </recommendedName>
</protein>
<dbReference type="InterPro" id="IPR000276">
    <property type="entry name" value="GPCR_Rhodpsn"/>
</dbReference>
<dbReference type="SUPFAM" id="SSF81321">
    <property type="entry name" value="Family A G protein-coupled receptor-like"/>
    <property type="match status" value="1"/>
</dbReference>
<dbReference type="GO" id="GO:0004984">
    <property type="term" value="F:olfactory receptor activity"/>
    <property type="evidence" value="ECO:0007669"/>
    <property type="project" value="InterPro"/>
</dbReference>
<feature type="transmembrane region" description="Helical" evidence="11">
    <location>
        <begin position="197"/>
        <end position="221"/>
    </location>
</feature>
<evidence type="ECO:0000256" key="1">
    <source>
        <dbReference type="ARBA" id="ARBA00004141"/>
    </source>
</evidence>
<gene>
    <name evidence="13" type="primary">LOC112955189</name>
</gene>
<feature type="transmembrane region" description="Helical" evidence="11">
    <location>
        <begin position="242"/>
        <end position="265"/>
    </location>
</feature>
<reference evidence="13" key="2">
    <citation type="submission" date="2025-09" db="UniProtKB">
        <authorList>
            <consortium name="Ensembl"/>
        </authorList>
    </citation>
    <scope>IDENTIFICATION</scope>
</reference>
<dbReference type="GO" id="GO:0004930">
    <property type="term" value="F:G protein-coupled receptor activity"/>
    <property type="evidence" value="ECO:0007669"/>
    <property type="project" value="UniProtKB-KW"/>
</dbReference>
<dbReference type="FunFam" id="1.20.1070.10:FF:000002">
    <property type="entry name" value="Olfactory receptor"/>
    <property type="match status" value="1"/>
</dbReference>
<feature type="transmembrane region" description="Helical" evidence="11">
    <location>
        <begin position="61"/>
        <end position="87"/>
    </location>
</feature>
<feature type="transmembrane region" description="Helical" evidence="11">
    <location>
        <begin position="25"/>
        <end position="49"/>
    </location>
</feature>
<keyword evidence="8 10" id="KW-0675">Receptor</keyword>
<evidence type="ECO:0000256" key="5">
    <source>
        <dbReference type="ARBA" id="ARBA00022989"/>
    </source>
</evidence>
<comment type="similarity">
    <text evidence="10">Belongs to the G-protein coupled receptor 1 family.</text>
</comment>
<dbReference type="InterPro" id="IPR017452">
    <property type="entry name" value="GPCR_Rhodpsn_7TM"/>
</dbReference>
<dbReference type="Pfam" id="PF13853">
    <property type="entry name" value="7tm_4"/>
    <property type="match status" value="1"/>
</dbReference>
<evidence type="ECO:0000256" key="2">
    <source>
        <dbReference type="ARBA" id="ARBA00022606"/>
    </source>
</evidence>
<dbReference type="GO" id="GO:0005886">
    <property type="term" value="C:plasma membrane"/>
    <property type="evidence" value="ECO:0007669"/>
    <property type="project" value="UniProtKB-SubCell"/>
</dbReference>
<evidence type="ECO:0000256" key="6">
    <source>
        <dbReference type="ARBA" id="ARBA00023040"/>
    </source>
</evidence>
<dbReference type="PROSITE" id="PS00237">
    <property type="entry name" value="G_PROTEIN_RECEP_F1_1"/>
    <property type="match status" value="1"/>
</dbReference>
<dbReference type="PRINTS" id="PR00245">
    <property type="entry name" value="OLFACTORYR"/>
</dbReference>
<evidence type="ECO:0000256" key="11">
    <source>
        <dbReference type="RuleBase" id="RU363047"/>
    </source>
</evidence>
<dbReference type="Proteomes" id="UP000694420">
    <property type="component" value="Unplaced"/>
</dbReference>
<feature type="domain" description="G-protein coupled receptors family 1 profile" evidence="12">
    <location>
        <begin position="41"/>
        <end position="292"/>
    </location>
</feature>
<evidence type="ECO:0000313" key="13">
    <source>
        <dbReference type="Ensembl" id="ENSNPEP00000017723.1"/>
    </source>
</evidence>
<evidence type="ECO:0000256" key="9">
    <source>
        <dbReference type="ARBA" id="ARBA00023224"/>
    </source>
</evidence>
<comment type="subcellular location">
    <subcellularLocation>
        <location evidence="11">Cell membrane</location>
        <topology evidence="11">Multi-pass membrane protein</topology>
    </subcellularLocation>
    <subcellularLocation>
        <location evidence="1">Membrane</location>
        <topology evidence="1">Multi-pass membrane protein</topology>
    </subcellularLocation>
</comment>
<proteinExistence type="inferred from homology"/>
<evidence type="ECO:0000256" key="8">
    <source>
        <dbReference type="ARBA" id="ARBA00023170"/>
    </source>
</evidence>